<dbReference type="GO" id="GO:0008641">
    <property type="term" value="F:ubiquitin-like modifier activating enzyme activity"/>
    <property type="evidence" value="ECO:0007669"/>
    <property type="project" value="InterPro"/>
</dbReference>
<dbReference type="PANTHER" id="PTHR10953:SF102">
    <property type="entry name" value="ADENYLYLTRANSFERASE AND SULFURTRANSFERASE MOCS3"/>
    <property type="match status" value="1"/>
</dbReference>
<evidence type="ECO:0000313" key="2">
    <source>
        <dbReference type="EMBL" id="EOB11590.1"/>
    </source>
</evidence>
<dbReference type="InterPro" id="IPR045886">
    <property type="entry name" value="ThiF/MoeB/HesA"/>
</dbReference>
<dbReference type="OrthoDB" id="10255449at2759"/>
<dbReference type="InterPro" id="IPR000594">
    <property type="entry name" value="ThiF_NAD_FAD-bd"/>
</dbReference>
<dbReference type="PANTHER" id="PTHR10953">
    <property type="entry name" value="UBIQUITIN-ACTIVATING ENZYME E1"/>
    <property type="match status" value="1"/>
</dbReference>
<evidence type="ECO:0000259" key="1">
    <source>
        <dbReference type="Pfam" id="PF00899"/>
    </source>
</evidence>
<dbReference type="SUPFAM" id="SSF69572">
    <property type="entry name" value="Activating enzymes of the ubiquitin-like proteins"/>
    <property type="match status" value="1"/>
</dbReference>
<feature type="domain" description="THIF-type NAD/FAD binding fold" evidence="1">
    <location>
        <begin position="2"/>
        <end position="255"/>
    </location>
</feature>
<dbReference type="VEuPathDB" id="MicrosporidiaDB:NBO_1039g0004"/>
<dbReference type="GO" id="GO:0005737">
    <property type="term" value="C:cytoplasm"/>
    <property type="evidence" value="ECO:0007669"/>
    <property type="project" value="TreeGrafter"/>
</dbReference>
<dbReference type="STRING" id="578461.R0MC13"/>
<dbReference type="GO" id="GO:0004792">
    <property type="term" value="F:thiosulfate-cyanide sulfurtransferase activity"/>
    <property type="evidence" value="ECO:0007669"/>
    <property type="project" value="TreeGrafter"/>
</dbReference>
<dbReference type="AlphaFoldDB" id="R0MC13"/>
<gene>
    <name evidence="2" type="primary">UBA3</name>
    <name evidence="2" type="ORF">NBO_1039g0004</name>
</gene>
<dbReference type="Gene3D" id="3.40.50.720">
    <property type="entry name" value="NAD(P)-binding Rossmann-like Domain"/>
    <property type="match status" value="1"/>
</dbReference>
<name>R0MC13_NOSB1</name>
<dbReference type="InterPro" id="IPR035985">
    <property type="entry name" value="Ubiquitin-activating_enz"/>
</dbReference>
<dbReference type="Proteomes" id="UP000016927">
    <property type="component" value="Unassembled WGS sequence"/>
</dbReference>
<protein>
    <submittedName>
        <fullName evidence="2">NEDD8-activating enzyme E1 catalytic subunit</fullName>
    </submittedName>
</protein>
<dbReference type="GO" id="GO:0045116">
    <property type="term" value="P:protein neddylation"/>
    <property type="evidence" value="ECO:0007669"/>
    <property type="project" value="UniProtKB-UniPathway"/>
</dbReference>
<dbReference type="SMR" id="R0MC13"/>
<dbReference type="HOGENOM" id="CLU_013325_13_0_1"/>
<proteinExistence type="predicted"/>
<dbReference type="UniPathway" id="UPA00885"/>
<accession>R0MC13</accession>
<evidence type="ECO:0000313" key="3">
    <source>
        <dbReference type="Proteomes" id="UP000016927"/>
    </source>
</evidence>
<keyword evidence="3" id="KW-1185">Reference proteome</keyword>
<dbReference type="EMBL" id="KB909946">
    <property type="protein sequence ID" value="EOB11590.1"/>
    <property type="molecule type" value="Genomic_DNA"/>
</dbReference>
<dbReference type="Pfam" id="PF00899">
    <property type="entry name" value="ThiF"/>
    <property type="match status" value="1"/>
</dbReference>
<organism evidence="2 3">
    <name type="scientific">Nosema bombycis (strain CQ1 / CVCC 102059)</name>
    <name type="common">Microsporidian parasite</name>
    <name type="synonym">Pebrine of silkworm</name>
    <dbReference type="NCBI Taxonomy" id="578461"/>
    <lineage>
        <taxon>Eukaryota</taxon>
        <taxon>Fungi</taxon>
        <taxon>Fungi incertae sedis</taxon>
        <taxon>Microsporidia</taxon>
        <taxon>Nosematidae</taxon>
        <taxon>Nosema</taxon>
    </lineage>
</organism>
<reference evidence="2 3" key="1">
    <citation type="journal article" date="2013" name="BMC Genomics">
        <title>Comparative genomics of parasitic silkworm microsporidia reveal an association between genome expansion and host adaptation.</title>
        <authorList>
            <person name="Pan G."/>
            <person name="Xu J."/>
            <person name="Li T."/>
            <person name="Xia Q."/>
            <person name="Liu S.L."/>
            <person name="Zhang G."/>
            <person name="Li S."/>
            <person name="Li C."/>
            <person name="Liu H."/>
            <person name="Yang L."/>
            <person name="Liu T."/>
            <person name="Zhang X."/>
            <person name="Wu Z."/>
            <person name="Fan W."/>
            <person name="Dang X."/>
            <person name="Xiang H."/>
            <person name="Tao M."/>
            <person name="Li Y."/>
            <person name="Hu J."/>
            <person name="Li Z."/>
            <person name="Lin L."/>
            <person name="Luo J."/>
            <person name="Geng L."/>
            <person name="Wang L."/>
            <person name="Long M."/>
            <person name="Wan Y."/>
            <person name="He N."/>
            <person name="Zhang Z."/>
            <person name="Lu C."/>
            <person name="Keeling P.J."/>
            <person name="Wang J."/>
            <person name="Xiang Z."/>
            <person name="Zhou Z."/>
        </authorList>
    </citation>
    <scope>NUCLEOTIDE SEQUENCE [LARGE SCALE GENOMIC DNA]</scope>
    <source>
        <strain evidence="3">CQ1 / CVCC 102059</strain>
    </source>
</reference>
<dbReference type="GO" id="GO:0016779">
    <property type="term" value="F:nucleotidyltransferase activity"/>
    <property type="evidence" value="ECO:0007669"/>
    <property type="project" value="TreeGrafter"/>
</dbReference>
<sequence length="267" mass="30795">MKILLAGCGGTGIEILKLLSFYRDEYVITVIDNDKIEIVNLNRLFCFTERDVDLYKSEKAAFIFKCEHIVDDILVLTEKDIDKFDCVISALDNIEARIHLNFIFKKSKCSIFLDCGVYGDVCHALMTNREGFCLYCIKELYQKENNLGLCSLKYLKKTINKENRFELLKSHVNYYKNEGLKPKEIINKFNEQVNSELQTNLKEVEHLYKNIVPSVCYTNSICASLVVSLLRNKTFGVFINFDGSGSRTNKIQIARDDACFLCKKYDT</sequence>